<evidence type="ECO:0000256" key="1">
    <source>
        <dbReference type="SAM" id="MobiDB-lite"/>
    </source>
</evidence>
<evidence type="ECO:0000313" key="2">
    <source>
        <dbReference type="EMBL" id="PVE47520.1"/>
    </source>
</evidence>
<dbReference type="Proteomes" id="UP000244810">
    <property type="component" value="Unassembled WGS sequence"/>
</dbReference>
<comment type="caution">
    <text evidence="2">The sequence shown here is derived from an EMBL/GenBank/DDBJ whole genome shotgun (WGS) entry which is preliminary data.</text>
</comment>
<reference evidence="2 3" key="1">
    <citation type="journal article" date="2011" name="Syst. Appl. Microbiol.">
        <title>Defluviimonas denitrificans gen. nov., sp. nov., and Pararhodobacter aggregans gen. nov., sp. nov., non-phototrophic Rhodobacteraceae from the biofilter of a marine aquaculture.</title>
        <authorList>
            <person name="Foesel B.U."/>
            <person name="Drake H.L."/>
            <person name="Schramm A."/>
        </authorList>
    </citation>
    <scope>NUCLEOTIDE SEQUENCE [LARGE SCALE GENOMIC DNA]</scope>
    <source>
        <strain evidence="2 3">D1-19</strain>
    </source>
</reference>
<evidence type="ECO:0000313" key="3">
    <source>
        <dbReference type="Proteomes" id="UP000244810"/>
    </source>
</evidence>
<organism evidence="2 3">
    <name type="scientific">Pararhodobacter aggregans</name>
    <dbReference type="NCBI Taxonomy" id="404875"/>
    <lineage>
        <taxon>Bacteria</taxon>
        <taxon>Pseudomonadati</taxon>
        <taxon>Pseudomonadota</taxon>
        <taxon>Alphaproteobacteria</taxon>
        <taxon>Rhodobacterales</taxon>
        <taxon>Paracoccaceae</taxon>
        <taxon>Pararhodobacter</taxon>
    </lineage>
</organism>
<dbReference type="OrthoDB" id="7870315at2"/>
<protein>
    <submittedName>
        <fullName evidence="2">Uncharacterized protein</fullName>
    </submittedName>
</protein>
<accession>A0A2T7URY9</accession>
<keyword evidence="3" id="KW-1185">Reference proteome</keyword>
<feature type="region of interest" description="Disordered" evidence="1">
    <location>
        <begin position="98"/>
        <end position="139"/>
    </location>
</feature>
<sequence length="139" mass="14925">MTLAAPFPIPPLLAGMAEAMGEIRLMLLRYEAAMVEAPSNAANRQAVQDFDLAVQLLQDLEHIAQLLGRELPADLMAQSALPLAGLRLERSRTRFLSAGARDPAADQRPPPRIDLFAPLVPADDDSALPARPASLPDTP</sequence>
<name>A0A2T7URY9_9RHOB</name>
<proteinExistence type="predicted"/>
<dbReference type="EMBL" id="QDDR01000005">
    <property type="protein sequence ID" value="PVE47520.1"/>
    <property type="molecule type" value="Genomic_DNA"/>
</dbReference>
<dbReference type="AlphaFoldDB" id="A0A2T7URY9"/>
<gene>
    <name evidence="2" type="ORF">DDE23_11825</name>
</gene>
<dbReference type="RefSeq" id="WP_107753987.1">
    <property type="nucleotide sequence ID" value="NZ_QBKF01000011.1"/>
</dbReference>